<comment type="caution">
    <text evidence="1">The sequence shown here is derived from an EMBL/GenBank/DDBJ whole genome shotgun (WGS) entry which is preliminary data.</text>
</comment>
<name>A0A0F3RCC7_9RICK</name>
<accession>A0A0F3RCC7</accession>
<gene>
    <name evidence="1" type="ORF">RAT170B_1673</name>
</gene>
<feature type="non-terminal residue" evidence="1">
    <location>
        <position position="1"/>
    </location>
</feature>
<dbReference type="PATRIC" id="fig|1268837.3.peg.588"/>
<sequence length="165" mass="18786">IKQELAYNFLYDTDKFIEQFQRVLDRTPHERASSHRSFWTHFFLGSSVTIQNSYIGKNIEAICFSIGASGNAKIVKLAFKVKIDNKEKVILRSISINKGDAIGQDVRYSKNELSTIKSKFWGNKTADNTINLSAIDSKVLYVDISTSNIKLEDNRQLGYQIGNDR</sequence>
<organism evidence="1 2">
    <name type="scientific">Rickettsia argasii T170-B</name>
    <dbReference type="NCBI Taxonomy" id="1268837"/>
    <lineage>
        <taxon>Bacteria</taxon>
        <taxon>Pseudomonadati</taxon>
        <taxon>Pseudomonadota</taxon>
        <taxon>Alphaproteobacteria</taxon>
        <taxon>Rickettsiales</taxon>
        <taxon>Rickettsiaceae</taxon>
        <taxon>Rickettsieae</taxon>
        <taxon>Rickettsia</taxon>
        <taxon>spotted fever group</taxon>
    </lineage>
</organism>
<reference evidence="1 2" key="1">
    <citation type="submission" date="2015-01" db="EMBL/GenBank/DDBJ databases">
        <title>Genome Sequencing of Rickettsiales /home/snadendla/prok_pipe/test/illegal_ec_num.txt.</title>
        <authorList>
            <person name="Daugherty S.C."/>
            <person name="Su Q."/>
            <person name="Abolude K."/>
            <person name="Beier-Sexton M."/>
            <person name="Carlyon J.A."/>
            <person name="Carter R."/>
            <person name="Day N.P."/>
            <person name="Dumler S.J."/>
            <person name="Dyachenko V."/>
            <person name="Godinez A."/>
            <person name="Kurtti T.J."/>
            <person name="Lichay M."/>
            <person name="Mullins K.E."/>
            <person name="Ott S."/>
            <person name="Pappas-Brown V."/>
            <person name="Paris D.H."/>
            <person name="Patel P."/>
            <person name="Richards A.L."/>
            <person name="Sadzewicz L."/>
            <person name="Sears K."/>
            <person name="Seidman D."/>
            <person name="Sengamalay N."/>
            <person name="Stenos J."/>
            <person name="Tallon L.J."/>
            <person name="Vincent G."/>
            <person name="Fraser C.M."/>
            <person name="Munderloh U."/>
            <person name="Dunning-Hotopp J.C."/>
        </authorList>
    </citation>
    <scope>NUCLEOTIDE SEQUENCE [LARGE SCALE GENOMIC DNA]</scope>
    <source>
        <strain evidence="1 2">T170-B</strain>
    </source>
</reference>
<evidence type="ECO:0000313" key="1">
    <source>
        <dbReference type="EMBL" id="KJW03757.1"/>
    </source>
</evidence>
<proteinExistence type="predicted"/>
<dbReference type="AlphaFoldDB" id="A0A0F3RCC7"/>
<protein>
    <submittedName>
        <fullName evidence="1">Uncharacterized protein</fullName>
    </submittedName>
</protein>
<dbReference type="EMBL" id="LAOQ01000014">
    <property type="protein sequence ID" value="KJW03757.1"/>
    <property type="molecule type" value="Genomic_DNA"/>
</dbReference>
<evidence type="ECO:0000313" key="2">
    <source>
        <dbReference type="Proteomes" id="UP000033736"/>
    </source>
</evidence>
<dbReference type="Proteomes" id="UP000033736">
    <property type="component" value="Unassembled WGS sequence"/>
</dbReference>
<keyword evidence="2" id="KW-1185">Reference proteome</keyword>